<evidence type="ECO:0000313" key="2">
    <source>
        <dbReference type="Proteomes" id="UP000027327"/>
    </source>
</evidence>
<accession>A0A062HXD4</accession>
<evidence type="ECO:0000313" key="1">
    <source>
        <dbReference type="EMBL" id="KCY13574.1"/>
    </source>
</evidence>
<dbReference type="Proteomes" id="UP000027327">
    <property type="component" value="Unassembled WGS sequence"/>
</dbReference>
<dbReference type="EMBL" id="JMOD01000123">
    <property type="protein sequence ID" value="KCY13574.1"/>
    <property type="molecule type" value="Genomic_DNA"/>
</dbReference>
<dbReference type="PATRIC" id="fig|1310697.3.peg.3664"/>
<dbReference type="AlphaFoldDB" id="A0A062HXD4"/>
<organism evidence="1 2">
    <name type="scientific">Acinetobacter baumannii 21072</name>
    <dbReference type="NCBI Taxonomy" id="1310697"/>
    <lineage>
        <taxon>Bacteria</taxon>
        <taxon>Pseudomonadati</taxon>
        <taxon>Pseudomonadota</taxon>
        <taxon>Gammaproteobacteria</taxon>
        <taxon>Moraxellales</taxon>
        <taxon>Moraxellaceae</taxon>
        <taxon>Acinetobacter</taxon>
        <taxon>Acinetobacter calcoaceticus/baumannii complex</taxon>
    </lineage>
</organism>
<name>A0A062HXD4_ACIBA</name>
<reference evidence="1 2" key="1">
    <citation type="submission" date="2014-04" db="EMBL/GenBank/DDBJ databases">
        <title>Comparative genomics and transcriptomics to identify genetic mechanisms underlying the emergence of carbapenem resistant Acinetobacter baumannii (CRAb).</title>
        <authorList>
            <person name="Harris A.D."/>
            <person name="Johnson K.J."/>
            <person name="George J."/>
            <person name="Nadendla S."/>
            <person name="Daugherty S.C."/>
            <person name="Parankush S."/>
            <person name="Sadzewicz L."/>
            <person name="Tallon L."/>
            <person name="Sengamalay N."/>
            <person name="Hazen T.H."/>
            <person name="Rasko D.A."/>
        </authorList>
    </citation>
    <scope>NUCLEOTIDE SEQUENCE [LARGE SCALE GENOMIC DNA]</scope>
    <source>
        <strain evidence="1 2">21072</strain>
    </source>
</reference>
<proteinExistence type="predicted"/>
<dbReference type="RefSeq" id="WP_032037848.1">
    <property type="nucleotide sequence ID" value="NZ_JMOD01000123.1"/>
</dbReference>
<comment type="caution">
    <text evidence="1">The sequence shown here is derived from an EMBL/GenBank/DDBJ whole genome shotgun (WGS) entry which is preliminary data.</text>
</comment>
<protein>
    <recommendedName>
        <fullName evidence="3">Transcriptional regulator</fullName>
    </recommendedName>
</protein>
<sequence length="71" mass="8256">MQPIRITYNQACELLSIKRNALRELTLNDPTFPKAYKAGTTRQAPVYFDYAQLIEWHNNQIKSQTEAELEA</sequence>
<evidence type="ECO:0008006" key="3">
    <source>
        <dbReference type="Google" id="ProtNLM"/>
    </source>
</evidence>
<gene>
    <name evidence="1" type="ORF">J596_3871</name>
</gene>